<dbReference type="PROSITE" id="PS50004">
    <property type="entry name" value="C2"/>
    <property type="match status" value="1"/>
</dbReference>
<dbReference type="Proteomes" id="UP000261380">
    <property type="component" value="Unplaced"/>
</dbReference>
<feature type="domain" description="C2" evidence="2">
    <location>
        <begin position="227"/>
        <end position="349"/>
    </location>
</feature>
<evidence type="ECO:0000313" key="4">
    <source>
        <dbReference type="Proteomes" id="UP000261380"/>
    </source>
</evidence>
<dbReference type="InterPro" id="IPR000008">
    <property type="entry name" value="C2_dom"/>
</dbReference>
<reference evidence="3" key="2">
    <citation type="submission" date="2025-09" db="UniProtKB">
        <authorList>
            <consortium name="Ensembl"/>
        </authorList>
    </citation>
    <scope>IDENTIFICATION</scope>
</reference>
<evidence type="ECO:0000259" key="2">
    <source>
        <dbReference type="PROSITE" id="PS50004"/>
    </source>
</evidence>
<dbReference type="Ensembl" id="ENSXCOT00000001631.1">
    <property type="protein sequence ID" value="ENSXCOP00000001606.1"/>
    <property type="gene ID" value="ENSXCOG00000001301.1"/>
</dbReference>
<reference evidence="3" key="1">
    <citation type="submission" date="2025-08" db="UniProtKB">
        <authorList>
            <consortium name="Ensembl"/>
        </authorList>
    </citation>
    <scope>IDENTIFICATION</scope>
</reference>
<dbReference type="AlphaFoldDB" id="A0A3B5KVG7"/>
<feature type="compositionally biased region" description="Basic and acidic residues" evidence="1">
    <location>
        <begin position="62"/>
        <end position="72"/>
    </location>
</feature>
<feature type="compositionally biased region" description="Polar residues" evidence="1">
    <location>
        <begin position="183"/>
        <end position="193"/>
    </location>
</feature>
<evidence type="ECO:0000313" key="3">
    <source>
        <dbReference type="Ensembl" id="ENSXCOP00000001606.1"/>
    </source>
</evidence>
<dbReference type="SMART" id="SM00239">
    <property type="entry name" value="C2"/>
    <property type="match status" value="1"/>
</dbReference>
<name>A0A3B5KVG7_9TELE</name>
<dbReference type="Gene3D" id="2.60.40.150">
    <property type="entry name" value="C2 domain"/>
    <property type="match status" value="1"/>
</dbReference>
<keyword evidence="4" id="KW-1185">Reference proteome</keyword>
<sequence>MWVLGNLSQKLHTNIITPDNIPEFCLPPRLFKRQPMLETEMPQLQQDSHQQTRKSRPSFQAKMKDMKEKSEDPLVPQKAPRKPLPFSAECYGLAGIYESPNTRRKESLFHSKRPVYVFERRISATKPTASVEAETPSSAKSLRSVPSRSRCLKETVSCPSLIDSMEKSKKPKKLGLSLPTSSCRQLTSDKNPPTLSPPVLHQVDLLHCQERLQHEHILLLQGQGRVRLSTEHTTFSNGASSIFFTVRVRVVSVEGLLDGSQRQTLNCAVNLCLMPGKLQRQESATIRNCRRPVFNEDFYFTELSHKDLMELQLQVKVMNKTAAGALRRGTVIGMICKPLSKLVSSEDRV</sequence>
<feature type="region of interest" description="Disordered" evidence="1">
    <location>
        <begin position="166"/>
        <end position="195"/>
    </location>
</feature>
<feature type="compositionally biased region" description="Polar residues" evidence="1">
    <location>
        <begin position="135"/>
        <end position="146"/>
    </location>
</feature>
<dbReference type="InterPro" id="IPR043549">
    <property type="entry name" value="C2C4C/C2C4D"/>
</dbReference>
<proteinExistence type="predicted"/>
<accession>A0A3B5KVG7</accession>
<dbReference type="GeneTree" id="ENSGT00940000161259"/>
<protein>
    <recommendedName>
        <fullName evidence="2">C2 domain-containing protein</fullName>
    </recommendedName>
</protein>
<dbReference type="STRING" id="32473.ENSXCOP00000001606"/>
<dbReference type="SUPFAM" id="SSF49562">
    <property type="entry name" value="C2 domain (Calcium/lipid-binding domain, CaLB)"/>
    <property type="match status" value="1"/>
</dbReference>
<dbReference type="Pfam" id="PF00168">
    <property type="entry name" value="C2"/>
    <property type="match status" value="1"/>
</dbReference>
<evidence type="ECO:0000256" key="1">
    <source>
        <dbReference type="SAM" id="MobiDB-lite"/>
    </source>
</evidence>
<dbReference type="InterPro" id="IPR035892">
    <property type="entry name" value="C2_domain_sf"/>
</dbReference>
<feature type="region of interest" description="Disordered" evidence="1">
    <location>
        <begin position="126"/>
        <end position="146"/>
    </location>
</feature>
<organism evidence="3 4">
    <name type="scientific">Xiphophorus couchianus</name>
    <name type="common">Monterrey platyfish</name>
    <dbReference type="NCBI Taxonomy" id="32473"/>
    <lineage>
        <taxon>Eukaryota</taxon>
        <taxon>Metazoa</taxon>
        <taxon>Chordata</taxon>
        <taxon>Craniata</taxon>
        <taxon>Vertebrata</taxon>
        <taxon>Euteleostomi</taxon>
        <taxon>Actinopterygii</taxon>
        <taxon>Neopterygii</taxon>
        <taxon>Teleostei</taxon>
        <taxon>Neoteleostei</taxon>
        <taxon>Acanthomorphata</taxon>
        <taxon>Ovalentaria</taxon>
        <taxon>Atherinomorphae</taxon>
        <taxon>Cyprinodontiformes</taxon>
        <taxon>Poeciliidae</taxon>
        <taxon>Poeciliinae</taxon>
        <taxon>Xiphophorus</taxon>
    </lineage>
</organism>
<feature type="region of interest" description="Disordered" evidence="1">
    <location>
        <begin position="41"/>
        <end position="81"/>
    </location>
</feature>
<dbReference type="PANTHER" id="PTHR46291:SF9">
    <property type="entry name" value="C2 CALCIUM-DEPENDENT DOMAIN-CONTAINING PROTEIN 4C-LIKE"/>
    <property type="match status" value="1"/>
</dbReference>
<dbReference type="PANTHER" id="PTHR46291">
    <property type="entry name" value="C2 DOMAIN-CONTAINING PROTEIN"/>
    <property type="match status" value="1"/>
</dbReference>